<evidence type="ECO:0000313" key="8">
    <source>
        <dbReference type="EMBL" id="REK71258.1"/>
    </source>
</evidence>
<dbReference type="InterPro" id="IPR013324">
    <property type="entry name" value="RNA_pol_sigma_r3/r4-like"/>
</dbReference>
<evidence type="ECO:0000256" key="6">
    <source>
        <dbReference type="ARBA" id="ARBA00023163"/>
    </source>
</evidence>
<reference evidence="8 9" key="1">
    <citation type="submission" date="2018-08" db="EMBL/GenBank/DDBJ databases">
        <title>Paenibacillus sp. M4BSY-1, whole genome shotgun sequence.</title>
        <authorList>
            <person name="Tuo L."/>
        </authorList>
    </citation>
    <scope>NUCLEOTIDE SEQUENCE [LARGE SCALE GENOMIC DNA]</scope>
    <source>
        <strain evidence="8 9">M4BSY-1</strain>
    </source>
</reference>
<dbReference type="PANTHER" id="PTHR30385:SF4">
    <property type="entry name" value="RNA POLYMERASE SIGMA-E FACTOR"/>
    <property type="match status" value="1"/>
</dbReference>
<dbReference type="InterPro" id="IPR013325">
    <property type="entry name" value="RNA_pol_sigma_r2"/>
</dbReference>
<keyword evidence="9" id="KW-1185">Reference proteome</keyword>
<dbReference type="InterPro" id="IPR000943">
    <property type="entry name" value="RNA_pol_sigma70"/>
</dbReference>
<keyword evidence="2" id="KW-0749">Sporulation</keyword>
<dbReference type="CDD" id="cd06171">
    <property type="entry name" value="Sigma70_r4"/>
    <property type="match status" value="1"/>
</dbReference>
<dbReference type="InterPro" id="IPR007630">
    <property type="entry name" value="RNA_pol_sigma70_r4"/>
</dbReference>
<evidence type="ECO:0000313" key="9">
    <source>
        <dbReference type="Proteomes" id="UP000261905"/>
    </source>
</evidence>
<dbReference type="GO" id="GO:0016987">
    <property type="term" value="F:sigma factor activity"/>
    <property type="evidence" value="ECO:0007669"/>
    <property type="project" value="UniProtKB-KW"/>
</dbReference>
<dbReference type="Pfam" id="PF04542">
    <property type="entry name" value="Sigma70_r2"/>
    <property type="match status" value="1"/>
</dbReference>
<dbReference type="GO" id="GO:0006352">
    <property type="term" value="P:DNA-templated transcription initiation"/>
    <property type="evidence" value="ECO:0007669"/>
    <property type="project" value="InterPro"/>
</dbReference>
<dbReference type="NCBIfam" id="TIGR02937">
    <property type="entry name" value="sigma70-ECF"/>
    <property type="match status" value="1"/>
</dbReference>
<evidence type="ECO:0000256" key="5">
    <source>
        <dbReference type="ARBA" id="ARBA00023125"/>
    </source>
</evidence>
<gene>
    <name evidence="8" type="ORF">DX130_22710</name>
</gene>
<comment type="similarity">
    <text evidence="1">Belongs to the sigma-70 factor family.</text>
</comment>
<evidence type="ECO:0000256" key="3">
    <source>
        <dbReference type="ARBA" id="ARBA00023015"/>
    </source>
</evidence>
<dbReference type="OrthoDB" id="9809557at2"/>
<dbReference type="EMBL" id="QUBQ01000006">
    <property type="protein sequence ID" value="REK71258.1"/>
    <property type="molecule type" value="Genomic_DNA"/>
</dbReference>
<dbReference type="PROSITE" id="PS00716">
    <property type="entry name" value="SIGMA70_2"/>
    <property type="match status" value="1"/>
</dbReference>
<dbReference type="RefSeq" id="WP_116049288.1">
    <property type="nucleotide sequence ID" value="NZ_QUBQ01000006.1"/>
</dbReference>
<evidence type="ECO:0000256" key="1">
    <source>
        <dbReference type="ARBA" id="ARBA00007788"/>
    </source>
</evidence>
<dbReference type="SUPFAM" id="SSF88659">
    <property type="entry name" value="Sigma3 and sigma4 domains of RNA polymerase sigma factors"/>
    <property type="match status" value="2"/>
</dbReference>
<evidence type="ECO:0000256" key="2">
    <source>
        <dbReference type="ARBA" id="ARBA00022969"/>
    </source>
</evidence>
<proteinExistence type="inferred from homology"/>
<dbReference type="Proteomes" id="UP000261905">
    <property type="component" value="Unassembled WGS sequence"/>
</dbReference>
<evidence type="ECO:0000256" key="4">
    <source>
        <dbReference type="ARBA" id="ARBA00023082"/>
    </source>
</evidence>
<dbReference type="InterPro" id="IPR007624">
    <property type="entry name" value="RNA_pol_sigma70_r3"/>
</dbReference>
<dbReference type="Pfam" id="PF04545">
    <property type="entry name" value="Sigma70_r4"/>
    <property type="match status" value="1"/>
</dbReference>
<feature type="domain" description="HTH cro/C1-type" evidence="7">
    <location>
        <begin position="218"/>
        <end position="239"/>
    </location>
</feature>
<accession>A0A371P6V0</accession>
<keyword evidence="3" id="KW-0805">Transcription regulation</keyword>
<dbReference type="Pfam" id="PF04539">
    <property type="entry name" value="Sigma70_r3"/>
    <property type="match status" value="1"/>
</dbReference>
<protein>
    <submittedName>
        <fullName evidence="8">RNA polymerase subunit sigma-70</fullName>
    </submittedName>
</protein>
<dbReference type="GO" id="GO:0030435">
    <property type="term" value="P:sporulation resulting in formation of a cellular spore"/>
    <property type="evidence" value="ECO:0007669"/>
    <property type="project" value="UniProtKB-KW"/>
</dbReference>
<sequence length="260" mass="29606">MKEYSSGLTPEQASMLMERYRTQECNDSATQLLHHYESIVRMAAGKLSRSRPDLYEDLFQVGQMSMLRLFRQFDSDKGIPFEGYAMKSIIGHLKNFLRDKSWYIQVPRRIKEKGLLLQKAIDELTVRLGRSPKVEDIAEALELSVEETIEVMTSREAYQYVSLDMPLSSEGESAATVGDMIAGESDGFQALEGRMDLREAFGRLKEQEQRVLTLVYTNGLSQRDVAEQLGVSQMSVSRIQRRAIDRLKIFLADEEEADGS</sequence>
<comment type="caution">
    <text evidence="8">The sequence shown here is derived from an EMBL/GenBank/DDBJ whole genome shotgun (WGS) entry which is preliminary data.</text>
</comment>
<dbReference type="PRINTS" id="PR00046">
    <property type="entry name" value="SIGMA70FCT"/>
</dbReference>
<dbReference type="InterPro" id="IPR014284">
    <property type="entry name" value="RNA_pol_sigma-70_dom"/>
</dbReference>
<dbReference type="InterPro" id="IPR001387">
    <property type="entry name" value="Cro/C1-type_HTH"/>
</dbReference>
<name>A0A371P6V0_9BACL</name>
<dbReference type="PROSITE" id="PS50943">
    <property type="entry name" value="HTH_CROC1"/>
    <property type="match status" value="1"/>
</dbReference>
<dbReference type="InterPro" id="IPR007627">
    <property type="entry name" value="RNA_pol_sigma70_r2"/>
</dbReference>
<dbReference type="SUPFAM" id="SSF88946">
    <property type="entry name" value="Sigma2 domain of RNA polymerase sigma factors"/>
    <property type="match status" value="1"/>
</dbReference>
<evidence type="ECO:0000259" key="7">
    <source>
        <dbReference type="PROSITE" id="PS50943"/>
    </source>
</evidence>
<dbReference type="Gene3D" id="1.10.1740.10">
    <property type="match status" value="1"/>
</dbReference>
<keyword evidence="6" id="KW-0804">Transcription</keyword>
<dbReference type="GO" id="GO:0003677">
    <property type="term" value="F:DNA binding"/>
    <property type="evidence" value="ECO:0007669"/>
    <property type="project" value="UniProtKB-KW"/>
</dbReference>
<keyword evidence="4" id="KW-0731">Sigma factor</keyword>
<organism evidence="8 9">
    <name type="scientific">Paenibacillus paeoniae</name>
    <dbReference type="NCBI Taxonomy" id="2292705"/>
    <lineage>
        <taxon>Bacteria</taxon>
        <taxon>Bacillati</taxon>
        <taxon>Bacillota</taxon>
        <taxon>Bacilli</taxon>
        <taxon>Bacillales</taxon>
        <taxon>Paenibacillaceae</taxon>
        <taxon>Paenibacillus</taxon>
    </lineage>
</organism>
<keyword evidence="5" id="KW-0238">DNA-binding</keyword>
<dbReference type="PANTHER" id="PTHR30385">
    <property type="entry name" value="SIGMA FACTOR F FLAGELLAR"/>
    <property type="match status" value="1"/>
</dbReference>
<dbReference type="AlphaFoldDB" id="A0A371P6V0"/>
<dbReference type="Gene3D" id="1.20.140.160">
    <property type="match status" value="1"/>
</dbReference>